<evidence type="ECO:0000256" key="1">
    <source>
        <dbReference type="ARBA" id="ARBA00023015"/>
    </source>
</evidence>
<gene>
    <name evidence="4" type="ORF">MN202_02895</name>
</gene>
<dbReference type="PROSITE" id="PS51000">
    <property type="entry name" value="HTH_DEOR_2"/>
    <property type="match status" value="1"/>
</dbReference>
<evidence type="ECO:0000313" key="4">
    <source>
        <dbReference type="EMBL" id="MEH8016170.1"/>
    </source>
</evidence>
<dbReference type="PANTHER" id="PTHR34580:SF3">
    <property type="entry name" value="PROTEIN PAFB"/>
    <property type="match status" value="1"/>
</dbReference>
<organism evidence="4 5">
    <name type="scientific">Rheinheimera muenzenbergensis</name>
    <dbReference type="NCBI Taxonomy" id="1193628"/>
    <lineage>
        <taxon>Bacteria</taxon>
        <taxon>Pseudomonadati</taxon>
        <taxon>Pseudomonadota</taxon>
        <taxon>Gammaproteobacteria</taxon>
        <taxon>Chromatiales</taxon>
        <taxon>Chromatiaceae</taxon>
        <taxon>Rheinheimera</taxon>
    </lineage>
</organism>
<dbReference type="InterPro" id="IPR001034">
    <property type="entry name" value="DeoR_HTH"/>
</dbReference>
<feature type="domain" description="HTH deoR-type" evidence="3">
    <location>
        <begin position="3"/>
        <end position="66"/>
    </location>
</feature>
<dbReference type="Pfam" id="PF25583">
    <property type="entry name" value="WCX"/>
    <property type="match status" value="1"/>
</dbReference>
<keyword evidence="5" id="KW-1185">Reference proteome</keyword>
<dbReference type="PIRSF" id="PIRSF016838">
    <property type="entry name" value="PafC"/>
    <property type="match status" value="1"/>
</dbReference>
<keyword evidence="2" id="KW-0804">Transcription</keyword>
<dbReference type="Pfam" id="PF08279">
    <property type="entry name" value="HTH_11"/>
    <property type="match status" value="1"/>
</dbReference>
<dbReference type="InterPro" id="IPR026881">
    <property type="entry name" value="WYL_dom"/>
</dbReference>
<proteinExistence type="predicted"/>
<dbReference type="PANTHER" id="PTHR34580">
    <property type="match status" value="1"/>
</dbReference>
<name>A0ABU8C2N7_9GAMM</name>
<dbReference type="Gene3D" id="1.10.10.10">
    <property type="entry name" value="Winged helix-like DNA-binding domain superfamily/Winged helix DNA-binding domain"/>
    <property type="match status" value="1"/>
</dbReference>
<reference evidence="4 5" key="1">
    <citation type="journal article" date="2023" name="Ecotoxicol. Environ. Saf.">
        <title>Mercury remediation potential of mercury-resistant strain Rheinheimera metallidurans sp. nov. isolated from a municipal waste dumping site.</title>
        <authorList>
            <person name="Yadav V."/>
            <person name="Manjhi A."/>
            <person name="Vadakedath N."/>
        </authorList>
    </citation>
    <scope>NUCLEOTIDE SEQUENCE [LARGE SCALE GENOMIC DNA]</scope>
    <source>
        <strain evidence="4 5">E-49</strain>
    </source>
</reference>
<dbReference type="InterPro" id="IPR036390">
    <property type="entry name" value="WH_DNA-bd_sf"/>
</dbReference>
<evidence type="ECO:0000256" key="2">
    <source>
        <dbReference type="ARBA" id="ARBA00023163"/>
    </source>
</evidence>
<dbReference type="SUPFAM" id="SSF46785">
    <property type="entry name" value="Winged helix' DNA-binding domain"/>
    <property type="match status" value="1"/>
</dbReference>
<dbReference type="Pfam" id="PF13280">
    <property type="entry name" value="WYL"/>
    <property type="match status" value="1"/>
</dbReference>
<dbReference type="InterPro" id="IPR057727">
    <property type="entry name" value="WCX_dom"/>
</dbReference>
<dbReference type="InterPro" id="IPR028349">
    <property type="entry name" value="PafC-like"/>
</dbReference>
<dbReference type="Proteomes" id="UP001375382">
    <property type="component" value="Unassembled WGS sequence"/>
</dbReference>
<dbReference type="PROSITE" id="PS52050">
    <property type="entry name" value="WYL"/>
    <property type="match status" value="1"/>
</dbReference>
<dbReference type="RefSeq" id="WP_335734586.1">
    <property type="nucleotide sequence ID" value="NZ_JALAAR010000002.1"/>
</dbReference>
<keyword evidence="1" id="KW-0805">Transcription regulation</keyword>
<dbReference type="EMBL" id="JALAAR010000002">
    <property type="protein sequence ID" value="MEH8016170.1"/>
    <property type="molecule type" value="Genomic_DNA"/>
</dbReference>
<dbReference type="InterPro" id="IPR051534">
    <property type="entry name" value="CBASS_pafABC_assoc_protein"/>
</dbReference>
<evidence type="ECO:0000313" key="5">
    <source>
        <dbReference type="Proteomes" id="UP001375382"/>
    </source>
</evidence>
<dbReference type="InterPro" id="IPR036388">
    <property type="entry name" value="WH-like_DNA-bd_sf"/>
</dbReference>
<accession>A0ABU8C2N7</accession>
<evidence type="ECO:0000259" key="3">
    <source>
        <dbReference type="PROSITE" id="PS51000"/>
    </source>
</evidence>
<protein>
    <submittedName>
        <fullName evidence="4">YafY family transcriptional regulator</fullName>
    </submittedName>
</protein>
<dbReference type="InterPro" id="IPR013196">
    <property type="entry name" value="HTH_11"/>
</dbReference>
<sequence length="308" mass="34661">MNRVDRLLALILYLQSRRYCTAEMMAEHFGLSVRTIYRDLAALAEAGVPVLAETGLGYRLMKGYMLPPVNFSEQEAMALSTGLMLAQRMTSQSYLQLMQSALDKVKSVLPPDAKQRLEHLARAMATPANTPPMQADLSVLQQAIARQQLVQLSYQKADLTLSKRVAEPAGLLFYLGRWHFIAWCRLRNAYRDFRTDRISQLTLLSDTVTSRGDFDAQNFIRQSIPQAPLRARVRFTAVAADRAKREWWQGISHEVQTAAKVELTLNSSDWSSLASWLLSLGNSAQVIEPAELVSEIRRQSTAILAQYA</sequence>
<comment type="caution">
    <text evidence="4">The sequence shown here is derived from an EMBL/GenBank/DDBJ whole genome shotgun (WGS) entry which is preliminary data.</text>
</comment>